<keyword evidence="2" id="KW-0808">Transferase</keyword>
<evidence type="ECO:0000313" key="5">
    <source>
        <dbReference type="Proteomes" id="UP000756346"/>
    </source>
</evidence>
<gene>
    <name evidence="4" type="ORF">B0I36DRAFT_234986</name>
</gene>
<dbReference type="GeneID" id="70178913"/>
<dbReference type="PANTHER" id="PTHR13069:SF21">
    <property type="entry name" value="ALKYLATED DNA REPAIR PROTEIN ALKB HOMOLOG 8"/>
    <property type="match status" value="1"/>
</dbReference>
<reference evidence="4" key="1">
    <citation type="journal article" date="2021" name="Nat. Commun.">
        <title>Genetic determinants of endophytism in the Arabidopsis root mycobiome.</title>
        <authorList>
            <person name="Mesny F."/>
            <person name="Miyauchi S."/>
            <person name="Thiergart T."/>
            <person name="Pickel B."/>
            <person name="Atanasova L."/>
            <person name="Karlsson M."/>
            <person name="Huettel B."/>
            <person name="Barry K.W."/>
            <person name="Haridas S."/>
            <person name="Chen C."/>
            <person name="Bauer D."/>
            <person name="Andreopoulos W."/>
            <person name="Pangilinan J."/>
            <person name="LaButti K."/>
            <person name="Riley R."/>
            <person name="Lipzen A."/>
            <person name="Clum A."/>
            <person name="Drula E."/>
            <person name="Henrissat B."/>
            <person name="Kohler A."/>
            <person name="Grigoriev I.V."/>
            <person name="Martin F.M."/>
            <person name="Hacquard S."/>
        </authorList>
    </citation>
    <scope>NUCLEOTIDE SEQUENCE</scope>
    <source>
        <strain evidence="4">MPI-CAGE-CH-0230</strain>
    </source>
</reference>
<dbReference type="InterPro" id="IPR013216">
    <property type="entry name" value="Methyltransf_11"/>
</dbReference>
<dbReference type="GO" id="GO:0005737">
    <property type="term" value="C:cytoplasm"/>
    <property type="evidence" value="ECO:0007669"/>
    <property type="project" value="TreeGrafter"/>
</dbReference>
<dbReference type="GO" id="GO:0000049">
    <property type="term" value="F:tRNA binding"/>
    <property type="evidence" value="ECO:0007669"/>
    <property type="project" value="TreeGrafter"/>
</dbReference>
<dbReference type="OrthoDB" id="271595at2759"/>
<name>A0A9P8YHI0_9PEZI</name>
<dbReference type="InterPro" id="IPR029063">
    <property type="entry name" value="SAM-dependent_MTases_sf"/>
</dbReference>
<dbReference type="GO" id="GO:0008757">
    <property type="term" value="F:S-adenosylmethionine-dependent methyltransferase activity"/>
    <property type="evidence" value="ECO:0007669"/>
    <property type="project" value="InterPro"/>
</dbReference>
<sequence length="233" mass="25472">MAASRPEAASYEEQHVHNVYESIASHFSATRYKPWPVVGDFLNSLPKGAVGIDVGCGNGKYLGVNPDVYIMGSDRSPSLVAIARDHGGVRRSDVAVADGLSLPYPDKAFDFAICIAVVHHLSTNERRIAAVKALLDCVKDGGRVLVFVWALEQGSSRRGFDESTDQDLLVPWVKKAKVEKGGQPIAGASDQTYQRYYHLFKKGELEDDVIAAGGKVLDHGYDRDNWWVIAARA</sequence>
<protein>
    <submittedName>
        <fullName evidence="4">Uracil-5--methyltransferase TRM9</fullName>
    </submittedName>
</protein>
<dbReference type="CDD" id="cd02440">
    <property type="entry name" value="AdoMet_MTases"/>
    <property type="match status" value="1"/>
</dbReference>
<organism evidence="4 5">
    <name type="scientific">Microdochium trichocladiopsis</name>
    <dbReference type="NCBI Taxonomy" id="1682393"/>
    <lineage>
        <taxon>Eukaryota</taxon>
        <taxon>Fungi</taxon>
        <taxon>Dikarya</taxon>
        <taxon>Ascomycota</taxon>
        <taxon>Pezizomycotina</taxon>
        <taxon>Sordariomycetes</taxon>
        <taxon>Xylariomycetidae</taxon>
        <taxon>Xylariales</taxon>
        <taxon>Microdochiaceae</taxon>
        <taxon>Microdochium</taxon>
    </lineage>
</organism>
<evidence type="ECO:0000313" key="4">
    <source>
        <dbReference type="EMBL" id="KAH7040489.1"/>
    </source>
</evidence>
<dbReference type="AlphaFoldDB" id="A0A9P8YHI0"/>
<dbReference type="Pfam" id="PF08241">
    <property type="entry name" value="Methyltransf_11"/>
    <property type="match status" value="1"/>
</dbReference>
<evidence type="ECO:0000256" key="1">
    <source>
        <dbReference type="ARBA" id="ARBA00022603"/>
    </source>
</evidence>
<feature type="domain" description="Methyltransferase type 11" evidence="3">
    <location>
        <begin position="52"/>
        <end position="145"/>
    </location>
</feature>
<dbReference type="PANTHER" id="PTHR13069">
    <property type="entry name" value="ALKYLATED DNA REPAIR PROTEIN ALKB HOMOLOG 8"/>
    <property type="match status" value="1"/>
</dbReference>
<dbReference type="Proteomes" id="UP000756346">
    <property type="component" value="Unassembled WGS sequence"/>
</dbReference>
<dbReference type="GO" id="GO:0005634">
    <property type="term" value="C:nucleus"/>
    <property type="evidence" value="ECO:0007669"/>
    <property type="project" value="TreeGrafter"/>
</dbReference>
<dbReference type="InterPro" id="IPR051422">
    <property type="entry name" value="AlkB_tRNA_MeTrf/Diox"/>
</dbReference>
<proteinExistence type="predicted"/>
<dbReference type="GO" id="GO:0002098">
    <property type="term" value="P:tRNA wobble uridine modification"/>
    <property type="evidence" value="ECO:0007669"/>
    <property type="project" value="TreeGrafter"/>
</dbReference>
<keyword evidence="5" id="KW-1185">Reference proteome</keyword>
<dbReference type="GO" id="GO:0106335">
    <property type="term" value="F:tRNA (5-carboxymethyluridine(34)-5-O)-methyltransferase activity"/>
    <property type="evidence" value="ECO:0007669"/>
    <property type="project" value="TreeGrafter"/>
</dbReference>
<comment type="caution">
    <text evidence="4">The sequence shown here is derived from an EMBL/GenBank/DDBJ whole genome shotgun (WGS) entry which is preliminary data.</text>
</comment>
<dbReference type="Gene3D" id="3.40.50.150">
    <property type="entry name" value="Vaccinia Virus protein VP39"/>
    <property type="match status" value="1"/>
</dbReference>
<evidence type="ECO:0000256" key="2">
    <source>
        <dbReference type="ARBA" id="ARBA00022679"/>
    </source>
</evidence>
<keyword evidence="1" id="KW-0489">Methyltransferase</keyword>
<dbReference type="GO" id="GO:0030488">
    <property type="term" value="P:tRNA methylation"/>
    <property type="evidence" value="ECO:0007669"/>
    <property type="project" value="TreeGrafter"/>
</dbReference>
<evidence type="ECO:0000259" key="3">
    <source>
        <dbReference type="Pfam" id="PF08241"/>
    </source>
</evidence>
<dbReference type="EMBL" id="JAGTJQ010000001">
    <property type="protein sequence ID" value="KAH7040489.1"/>
    <property type="molecule type" value="Genomic_DNA"/>
</dbReference>
<accession>A0A9P8YHI0</accession>
<dbReference type="RefSeq" id="XP_046018544.1">
    <property type="nucleotide sequence ID" value="XM_046149367.1"/>
</dbReference>
<dbReference type="SUPFAM" id="SSF53335">
    <property type="entry name" value="S-adenosyl-L-methionine-dependent methyltransferases"/>
    <property type="match status" value="1"/>
</dbReference>